<protein>
    <recommendedName>
        <fullName evidence="2">DUF403 domain-containing protein</fullName>
    </recommendedName>
</protein>
<feature type="compositionally biased region" description="Low complexity" evidence="1">
    <location>
        <begin position="250"/>
        <end position="262"/>
    </location>
</feature>
<evidence type="ECO:0000259" key="2">
    <source>
        <dbReference type="Pfam" id="PF04168"/>
    </source>
</evidence>
<proteinExistence type="predicted"/>
<dbReference type="AlphaFoldDB" id="A0A7G1IGX2"/>
<dbReference type="PANTHER" id="PTHR34595">
    <property type="entry name" value="BLR5612 PROTEIN"/>
    <property type="match status" value="1"/>
</dbReference>
<gene>
    <name evidence="3" type="ORF">NIIDMKKI_43980</name>
</gene>
<name>A0A7G1IGX2_MYCKA</name>
<evidence type="ECO:0000313" key="3">
    <source>
        <dbReference type="EMBL" id="BCI89192.1"/>
    </source>
</evidence>
<dbReference type="PANTHER" id="PTHR34595:SF2">
    <property type="entry name" value="BLR2978 PROTEIN"/>
    <property type="match status" value="1"/>
</dbReference>
<feature type="region of interest" description="Disordered" evidence="1">
    <location>
        <begin position="250"/>
        <end position="270"/>
    </location>
</feature>
<evidence type="ECO:0000256" key="1">
    <source>
        <dbReference type="SAM" id="MobiDB-lite"/>
    </source>
</evidence>
<accession>A0A7G1IGX2</accession>
<sequence length="270" mass="28845">MTVDLERPGSLVQSVEGLALCARAVRDQLSNDTWMVLAGVERAVALRSDPPQSLAEADALLAEAQAQTLAGMLTLSGVAAESMVRDAGWTMMDIGKRIERGLWLTALLADTLTTVRGVAAEQTIIESTLEACESSVSYRRRTVGKVSVAAVTDLMLFDPQNPRSLVYQLERLRADLKDLPGSSGSSRPERMVDEINIRLRRSDPAELEGVVDGRRADLADLLTAIHAALRDVADVITATQLKLPGACSSCGGPRNGGRCRPNSPVPLSNG</sequence>
<keyword evidence="4" id="KW-1185">Reference proteome</keyword>
<reference evidence="3 4" key="1">
    <citation type="submission" date="2020-07" db="EMBL/GenBank/DDBJ databases">
        <title>Mycobacterium kansasii (former subtype) with zoonotic potential isolated from diseased indoor pet cat, Japan.</title>
        <authorList>
            <person name="Fukano H."/>
            <person name="Terazono T."/>
            <person name="Hoshino Y."/>
        </authorList>
    </citation>
    <scope>NUCLEOTIDE SEQUENCE [LARGE SCALE GENOMIC DNA]</scope>
    <source>
        <strain evidence="3 4">Kuro-I</strain>
    </source>
</reference>
<dbReference type="Pfam" id="PF04168">
    <property type="entry name" value="Alpha-E"/>
    <property type="match status" value="1"/>
</dbReference>
<dbReference type="Proteomes" id="UP000516380">
    <property type="component" value="Chromosome"/>
</dbReference>
<dbReference type="InterPro" id="IPR007296">
    <property type="entry name" value="DUF403"/>
</dbReference>
<organism evidence="3 4">
    <name type="scientific">Mycobacterium kansasii</name>
    <dbReference type="NCBI Taxonomy" id="1768"/>
    <lineage>
        <taxon>Bacteria</taxon>
        <taxon>Bacillati</taxon>
        <taxon>Actinomycetota</taxon>
        <taxon>Actinomycetes</taxon>
        <taxon>Mycobacteriales</taxon>
        <taxon>Mycobacteriaceae</taxon>
        <taxon>Mycobacterium</taxon>
    </lineage>
</organism>
<feature type="domain" description="DUF403" evidence="2">
    <location>
        <begin position="1"/>
        <end position="239"/>
    </location>
</feature>
<dbReference type="InterPro" id="IPR051680">
    <property type="entry name" value="ATP-dep_Glu-Cys_Ligase-2"/>
</dbReference>
<dbReference type="EMBL" id="AP023343">
    <property type="protein sequence ID" value="BCI89192.1"/>
    <property type="molecule type" value="Genomic_DNA"/>
</dbReference>
<evidence type="ECO:0000313" key="4">
    <source>
        <dbReference type="Proteomes" id="UP000516380"/>
    </source>
</evidence>